<dbReference type="RefSeq" id="WP_035933220.1">
    <property type="nucleotide sequence ID" value="NZ_CADFFX010000011.1"/>
</dbReference>
<protein>
    <recommendedName>
        <fullName evidence="3">DUF1579 domain-containing protein</fullName>
    </recommendedName>
</protein>
<dbReference type="InterPro" id="IPR011473">
    <property type="entry name" value="DUF1579"/>
</dbReference>
<dbReference type="EMBL" id="JFHC01000023">
    <property type="protein sequence ID" value="KDR41804.1"/>
    <property type="molecule type" value="Genomic_DNA"/>
</dbReference>
<name>A0A069PPK2_9BURK</name>
<dbReference type="AlphaFoldDB" id="A0A069PPK2"/>
<reference evidence="1 2" key="1">
    <citation type="submission" date="2014-03" db="EMBL/GenBank/DDBJ databases">
        <title>Draft Genome Sequences of Four Burkholderia Strains.</title>
        <authorList>
            <person name="Liu X.Y."/>
            <person name="Li C.X."/>
            <person name="Xu J.H."/>
        </authorList>
    </citation>
    <scope>NUCLEOTIDE SEQUENCE [LARGE SCALE GENOMIC DNA]</scope>
    <source>
        <strain evidence="1 2">DSM 50014</strain>
    </source>
</reference>
<evidence type="ECO:0008006" key="3">
    <source>
        <dbReference type="Google" id="ProtNLM"/>
    </source>
</evidence>
<evidence type="ECO:0000313" key="2">
    <source>
        <dbReference type="Proteomes" id="UP000027466"/>
    </source>
</evidence>
<proteinExistence type="predicted"/>
<accession>A0A069PPK2</accession>
<dbReference type="Proteomes" id="UP000027466">
    <property type="component" value="Unassembled WGS sequence"/>
</dbReference>
<comment type="caution">
    <text evidence="1">The sequence shown here is derived from an EMBL/GenBank/DDBJ whole genome shotgun (WGS) entry which is preliminary data.</text>
</comment>
<sequence length="160" mass="18197">MKVEPQKEHAWLQKLLGDWTAKGEAVMEPGQPPQQWETTEHVRSIGDVWVQCEGEGEMPDGDPATTVMTLGYDTQKKQFVGTFIGSMMTNLWVYEGSLDADGRTLTLSAEGPDFGNEGKYAQYRDVIAFENDDHRTLTSYMLDADGKWNPFMTAHYRRKR</sequence>
<evidence type="ECO:0000313" key="1">
    <source>
        <dbReference type="EMBL" id="KDR41804.1"/>
    </source>
</evidence>
<dbReference type="Pfam" id="PF07617">
    <property type="entry name" value="DUF1579"/>
    <property type="match status" value="1"/>
</dbReference>
<keyword evidence="2" id="KW-1185">Reference proteome</keyword>
<organism evidence="1 2">
    <name type="scientific">Caballeronia glathei</name>
    <dbReference type="NCBI Taxonomy" id="60547"/>
    <lineage>
        <taxon>Bacteria</taxon>
        <taxon>Pseudomonadati</taxon>
        <taxon>Pseudomonadota</taxon>
        <taxon>Betaproteobacteria</taxon>
        <taxon>Burkholderiales</taxon>
        <taxon>Burkholderiaceae</taxon>
        <taxon>Caballeronia</taxon>
    </lineage>
</organism>
<dbReference type="STRING" id="60547.GCA_000751215_03289"/>
<gene>
    <name evidence="1" type="ORF">BG61_15015</name>
</gene>